<dbReference type="PANTHER" id="PTHR43630:SF1">
    <property type="entry name" value="POLY-BETA-1,6-N-ACETYL-D-GLUCOSAMINE SYNTHASE"/>
    <property type="match status" value="1"/>
</dbReference>
<evidence type="ECO:0000313" key="5">
    <source>
        <dbReference type="EMBL" id="GAL83330.1"/>
    </source>
</evidence>
<keyword evidence="4" id="KW-0812">Transmembrane</keyword>
<dbReference type="GO" id="GO:0016757">
    <property type="term" value="F:glycosyltransferase activity"/>
    <property type="evidence" value="ECO:0007669"/>
    <property type="project" value="UniProtKB-KW"/>
</dbReference>
<protein>
    <submittedName>
        <fullName evidence="5">Glycosyl transferase family 2</fullName>
    </submittedName>
</protein>
<dbReference type="Gene3D" id="3.90.550.10">
    <property type="entry name" value="Spore Coat Polysaccharide Biosynthesis Protein SpsA, Chain A"/>
    <property type="match status" value="1"/>
</dbReference>
<feature type="transmembrane region" description="Helical" evidence="4">
    <location>
        <begin position="312"/>
        <end position="332"/>
    </location>
</feature>
<dbReference type="InterPro" id="IPR029044">
    <property type="entry name" value="Nucleotide-diphossugar_trans"/>
</dbReference>
<gene>
    <name evidence="5" type="ORF">MYP_556</name>
</gene>
<dbReference type="SUPFAM" id="SSF53448">
    <property type="entry name" value="Nucleotide-diphospho-sugar transferases"/>
    <property type="match status" value="1"/>
</dbReference>
<comment type="caution">
    <text evidence="5">The sequence shown here is derived from an EMBL/GenBank/DDBJ whole genome shotgun (WGS) entry which is preliminary data.</text>
</comment>
<keyword evidence="4" id="KW-0472">Membrane</keyword>
<evidence type="ECO:0000256" key="2">
    <source>
        <dbReference type="ARBA" id="ARBA00022676"/>
    </source>
</evidence>
<dbReference type="PANTHER" id="PTHR43630">
    <property type="entry name" value="POLY-BETA-1,6-N-ACETYL-D-GLUCOSAMINE SYNTHASE"/>
    <property type="match status" value="1"/>
</dbReference>
<reference evidence="5 6" key="1">
    <citation type="submission" date="2014-09" db="EMBL/GenBank/DDBJ databases">
        <title>Sporocytophaga myxococcoides PG-01 genome sequencing.</title>
        <authorList>
            <person name="Liu L."/>
            <person name="Gao P.J."/>
            <person name="Chen G.J."/>
            <person name="Wang L.S."/>
        </authorList>
    </citation>
    <scope>NUCLEOTIDE SEQUENCE [LARGE SCALE GENOMIC DNA]</scope>
    <source>
        <strain evidence="5 6">PG-01</strain>
    </source>
</reference>
<sequence>MISKSFHEIIQLMVLFNAFLGLIFIYVSISVFYAFVFAFAGRLGKTKTTPYSTSYRKFAVFIPSYKEDEVILNTAKEALKQAYPAEYFDVVVIADSLKPSSIELLKAMPVKLVEVSFDLSTKAKSINEAFNFLPEIYDYVLILDADNVMAPDFIDKLNSRLVYTGVKAIQGHRVAKNLNTKFAILDAISEEINNHVYRKGHRVLGFSSGLIGSGMAFDYRYYKSLMKTNNAIGGFDKESELKILRDRLKIEYVEDAYVYDEKVENSEVFKNQRRRWISAQLHYFRKYFLSGFYHLVTKGNYDFFDKAFQQFLLPRMLLLGFVSLMAFLSVFLKGALDFDLFPGVYFWVGIAVLKCSSVFLSIPNKYYNKQTLNAALELPKVLILMFLTLFKLKGANKKFIHTPHSGNIIINAEEEVESGVK</sequence>
<feature type="transmembrane region" description="Helical" evidence="4">
    <location>
        <begin position="344"/>
        <end position="362"/>
    </location>
</feature>
<evidence type="ECO:0000256" key="3">
    <source>
        <dbReference type="ARBA" id="ARBA00022679"/>
    </source>
</evidence>
<dbReference type="STRING" id="153721.MYP_556"/>
<keyword evidence="4" id="KW-1133">Transmembrane helix</keyword>
<dbReference type="OrthoDB" id="1523666at2"/>
<name>A0A098L8Z4_9BACT</name>
<accession>A0A098L8Z4</accession>
<dbReference type="eggNOG" id="COG1215">
    <property type="taxonomic scope" value="Bacteria"/>
</dbReference>
<dbReference type="EMBL" id="BBLT01000001">
    <property type="protein sequence ID" value="GAL83330.1"/>
    <property type="molecule type" value="Genomic_DNA"/>
</dbReference>
<feature type="transmembrane region" description="Helical" evidence="4">
    <location>
        <begin position="12"/>
        <end position="40"/>
    </location>
</feature>
<keyword evidence="2" id="KW-0328">Glycosyltransferase</keyword>
<keyword evidence="3 5" id="KW-0808">Transferase</keyword>
<evidence type="ECO:0000256" key="4">
    <source>
        <dbReference type="SAM" id="Phobius"/>
    </source>
</evidence>
<keyword evidence="6" id="KW-1185">Reference proteome</keyword>
<organism evidence="5 6">
    <name type="scientific">Sporocytophaga myxococcoides</name>
    <dbReference type="NCBI Taxonomy" id="153721"/>
    <lineage>
        <taxon>Bacteria</taxon>
        <taxon>Pseudomonadati</taxon>
        <taxon>Bacteroidota</taxon>
        <taxon>Cytophagia</taxon>
        <taxon>Cytophagales</taxon>
        <taxon>Cytophagaceae</taxon>
        <taxon>Sporocytophaga</taxon>
    </lineage>
</organism>
<dbReference type="AlphaFoldDB" id="A0A098L8Z4"/>
<evidence type="ECO:0000313" key="6">
    <source>
        <dbReference type="Proteomes" id="UP000030185"/>
    </source>
</evidence>
<dbReference type="Proteomes" id="UP000030185">
    <property type="component" value="Unassembled WGS sequence"/>
</dbReference>
<evidence type="ECO:0000256" key="1">
    <source>
        <dbReference type="ARBA" id="ARBA00006739"/>
    </source>
</evidence>
<proteinExistence type="inferred from homology"/>
<dbReference type="Pfam" id="PF13641">
    <property type="entry name" value="Glyco_tranf_2_3"/>
    <property type="match status" value="1"/>
</dbReference>
<comment type="similarity">
    <text evidence="1">Belongs to the glycosyltransferase 2 family.</text>
</comment>
<dbReference type="RefSeq" id="WP_156140263.1">
    <property type="nucleotide sequence ID" value="NZ_BBLT01000001.1"/>
</dbReference>